<geneLocation type="plasmid" evidence="2">
    <name>pSM92_Rh02</name>
</geneLocation>
<protein>
    <submittedName>
        <fullName evidence="2">DUF1214 domain-containing protein</fullName>
    </submittedName>
</protein>
<accession>A0AB38HVD1</accession>
<keyword evidence="2" id="KW-0614">Plasmid</keyword>
<evidence type="ECO:0000313" key="3">
    <source>
        <dbReference type="Proteomes" id="UP000294215"/>
    </source>
</evidence>
<dbReference type="EMBL" id="SIMR01000003">
    <property type="protein sequence ID" value="TBC05644.1"/>
    <property type="molecule type" value="Genomic_DNA"/>
</dbReference>
<sequence>MSVGSQTKGIKANADGSVDVYFGPKPPAEMESNRVQTIPGKGWYTLLRLQGPLESWFNKTWKPGEIELVQ</sequence>
<dbReference type="PANTHER" id="PTHR36509">
    <property type="entry name" value="BLL3101 PROTEIN"/>
    <property type="match status" value="1"/>
</dbReference>
<organism evidence="2 3">
    <name type="scientific">Rhizobium ruizarguesonis</name>
    <dbReference type="NCBI Taxonomy" id="2081791"/>
    <lineage>
        <taxon>Bacteria</taxon>
        <taxon>Pseudomonadati</taxon>
        <taxon>Pseudomonadota</taxon>
        <taxon>Alphaproteobacteria</taxon>
        <taxon>Hyphomicrobiales</taxon>
        <taxon>Rhizobiaceae</taxon>
        <taxon>Rhizobium/Agrobacterium group</taxon>
        <taxon>Rhizobium</taxon>
    </lineage>
</organism>
<dbReference type="AlphaFoldDB" id="A0AB38HVD1"/>
<dbReference type="InterPro" id="IPR010621">
    <property type="entry name" value="DUF1214"/>
</dbReference>
<feature type="domain" description="DUF1214" evidence="1">
    <location>
        <begin position="2"/>
        <end position="53"/>
    </location>
</feature>
<dbReference type="InterPro" id="IPR037049">
    <property type="entry name" value="DUF1214_C_sf"/>
</dbReference>
<dbReference type="SUPFAM" id="SSF160935">
    <property type="entry name" value="VPA0735-like"/>
    <property type="match status" value="1"/>
</dbReference>
<gene>
    <name evidence="2" type="ORF">ELH40_31240</name>
</gene>
<evidence type="ECO:0000259" key="1">
    <source>
        <dbReference type="Pfam" id="PF06742"/>
    </source>
</evidence>
<name>A0AB38HVD1_9HYPH</name>
<dbReference type="Proteomes" id="UP000294215">
    <property type="component" value="Unassembled WGS sequence"/>
</dbReference>
<evidence type="ECO:0000313" key="2">
    <source>
        <dbReference type="EMBL" id="TBC05644.1"/>
    </source>
</evidence>
<reference evidence="2 3" key="1">
    <citation type="submission" date="2019-02" db="EMBL/GenBank/DDBJ databases">
        <title>The genomic architecture of introgression among sibling species of bacteria.</title>
        <authorList>
            <person name="Cavassim M.I.A."/>
            <person name="Moeskjaer S."/>
            <person name="Moslemi C."/>
            <person name="Fields B."/>
            <person name="Bachmann A."/>
            <person name="Vilhjalmsson B."/>
            <person name="Schierup M.H."/>
            <person name="Young J.P.W."/>
            <person name="Andersen S.U."/>
        </authorList>
    </citation>
    <scope>NUCLEOTIDE SEQUENCE [LARGE SCALE GENOMIC DNA]</scope>
    <source>
        <strain evidence="2 3">SM92</strain>
        <plasmid evidence="2">pSM92_Rh02</plasmid>
    </source>
</reference>
<dbReference type="Gene3D" id="2.60.120.600">
    <property type="entry name" value="Domain of unknown function DUF1214, C-terminal domain"/>
    <property type="match status" value="1"/>
</dbReference>
<dbReference type="RefSeq" id="WP_130703296.1">
    <property type="nucleotide sequence ID" value="NZ_SINI01000003.1"/>
</dbReference>
<proteinExistence type="predicted"/>
<dbReference type="Pfam" id="PF06742">
    <property type="entry name" value="DUF1214"/>
    <property type="match status" value="1"/>
</dbReference>
<comment type="caution">
    <text evidence="2">The sequence shown here is derived from an EMBL/GenBank/DDBJ whole genome shotgun (WGS) entry which is preliminary data.</text>
</comment>
<dbReference type="PANTHER" id="PTHR36509:SF3">
    <property type="entry name" value="SIGNAL PEPTIDE PROTEIN"/>
    <property type="match status" value="1"/>
</dbReference>